<dbReference type="SUPFAM" id="SSF55021">
    <property type="entry name" value="ACT-like"/>
    <property type="match status" value="1"/>
</dbReference>
<dbReference type="RefSeq" id="WP_378096148.1">
    <property type="nucleotide sequence ID" value="NZ_JBHSEP010000008.1"/>
</dbReference>
<dbReference type="Gene3D" id="3.40.50.720">
    <property type="entry name" value="NAD(P)-binding Rossmann-like Domain"/>
    <property type="match status" value="1"/>
</dbReference>
<keyword evidence="13" id="KW-1185">Reference proteome</keyword>
<dbReference type="InterPro" id="IPR008927">
    <property type="entry name" value="6-PGluconate_DH-like_C_sf"/>
</dbReference>
<evidence type="ECO:0000313" key="12">
    <source>
        <dbReference type="EMBL" id="MFC4599061.1"/>
    </source>
</evidence>
<dbReference type="Pfam" id="PF20463">
    <property type="entry name" value="PDH_C"/>
    <property type="match status" value="1"/>
</dbReference>
<protein>
    <recommendedName>
        <fullName evidence="4">Prephenate dehydrogenase</fullName>
        <ecNumber evidence="3">1.3.1.12</ecNumber>
    </recommendedName>
</protein>
<evidence type="ECO:0000256" key="5">
    <source>
        <dbReference type="ARBA" id="ARBA00022498"/>
    </source>
</evidence>
<evidence type="ECO:0000256" key="6">
    <source>
        <dbReference type="ARBA" id="ARBA00023002"/>
    </source>
</evidence>
<keyword evidence="8" id="KW-0028">Amino-acid biosynthesis</keyword>
<evidence type="ECO:0000313" key="13">
    <source>
        <dbReference type="Proteomes" id="UP001596028"/>
    </source>
</evidence>
<keyword evidence="7" id="KW-0520">NAD</keyword>
<dbReference type="Gene3D" id="3.30.70.260">
    <property type="match status" value="1"/>
</dbReference>
<keyword evidence="5" id="KW-0827">Tyrosine biosynthesis</keyword>
<dbReference type="Pfam" id="PF02153">
    <property type="entry name" value="PDH_N"/>
    <property type="match status" value="1"/>
</dbReference>
<evidence type="ECO:0000256" key="3">
    <source>
        <dbReference type="ARBA" id="ARBA00012068"/>
    </source>
</evidence>
<evidence type="ECO:0000256" key="1">
    <source>
        <dbReference type="ARBA" id="ARBA00005067"/>
    </source>
</evidence>
<gene>
    <name evidence="12" type="ORF">ACFO3S_12490</name>
</gene>
<organism evidence="12 13">
    <name type="scientific">Cohnella hongkongensis</name>
    <dbReference type="NCBI Taxonomy" id="178337"/>
    <lineage>
        <taxon>Bacteria</taxon>
        <taxon>Bacillati</taxon>
        <taxon>Bacillota</taxon>
        <taxon>Bacilli</taxon>
        <taxon>Bacillales</taxon>
        <taxon>Paenibacillaceae</taxon>
        <taxon>Cohnella</taxon>
    </lineage>
</organism>
<comment type="catalytic activity">
    <reaction evidence="9">
        <text>prephenate + NAD(+) = 3-(4-hydroxyphenyl)pyruvate + CO2 + NADH</text>
        <dbReference type="Rhea" id="RHEA:13869"/>
        <dbReference type="ChEBI" id="CHEBI:16526"/>
        <dbReference type="ChEBI" id="CHEBI:29934"/>
        <dbReference type="ChEBI" id="CHEBI:36242"/>
        <dbReference type="ChEBI" id="CHEBI:57540"/>
        <dbReference type="ChEBI" id="CHEBI:57945"/>
        <dbReference type="EC" id="1.3.1.12"/>
    </reaction>
</comment>
<keyword evidence="6 12" id="KW-0560">Oxidoreductase</keyword>
<evidence type="ECO:0000259" key="11">
    <source>
        <dbReference type="PROSITE" id="PS51671"/>
    </source>
</evidence>
<comment type="caution">
    <text evidence="12">The sequence shown here is derived from an EMBL/GenBank/DDBJ whole genome shotgun (WGS) entry which is preliminary data.</text>
</comment>
<dbReference type="PANTHER" id="PTHR21363:SF0">
    <property type="entry name" value="PREPHENATE DEHYDROGENASE [NADP(+)]"/>
    <property type="match status" value="1"/>
</dbReference>
<dbReference type="InterPro" id="IPR046826">
    <property type="entry name" value="PDH_N"/>
</dbReference>
<dbReference type="GO" id="GO:0008977">
    <property type="term" value="F:prephenate dehydrogenase (NAD+) activity"/>
    <property type="evidence" value="ECO:0007669"/>
    <property type="project" value="UniProtKB-EC"/>
</dbReference>
<evidence type="ECO:0000256" key="2">
    <source>
        <dbReference type="ARBA" id="ARBA00007964"/>
    </source>
</evidence>
<comment type="pathway">
    <text evidence="1">Amino-acid biosynthesis; L-tyrosine biosynthesis; (4-hydroxyphenyl)pyruvate from prephenate (NAD(+) route): step 1/1.</text>
</comment>
<feature type="domain" description="ACT" evidence="11">
    <location>
        <begin position="314"/>
        <end position="382"/>
    </location>
</feature>
<dbReference type="Gene3D" id="1.10.3660.10">
    <property type="entry name" value="6-phosphogluconate dehydrogenase C-terminal like domain"/>
    <property type="match status" value="1"/>
</dbReference>
<reference evidence="13" key="1">
    <citation type="journal article" date="2019" name="Int. J. Syst. Evol. Microbiol.">
        <title>The Global Catalogue of Microorganisms (GCM) 10K type strain sequencing project: providing services to taxonomists for standard genome sequencing and annotation.</title>
        <authorList>
            <consortium name="The Broad Institute Genomics Platform"/>
            <consortium name="The Broad Institute Genome Sequencing Center for Infectious Disease"/>
            <person name="Wu L."/>
            <person name="Ma J."/>
        </authorList>
    </citation>
    <scope>NUCLEOTIDE SEQUENCE [LARGE SCALE GENOMIC DNA]</scope>
    <source>
        <strain evidence="13">CCUG 49571</strain>
    </source>
</reference>
<proteinExistence type="inferred from homology"/>
<dbReference type="PROSITE" id="PS51176">
    <property type="entry name" value="PDH_ADH"/>
    <property type="match status" value="1"/>
</dbReference>
<dbReference type="InterPro" id="IPR036291">
    <property type="entry name" value="NAD(P)-bd_dom_sf"/>
</dbReference>
<evidence type="ECO:0000256" key="4">
    <source>
        <dbReference type="ARBA" id="ARBA00016891"/>
    </source>
</evidence>
<dbReference type="EMBL" id="JBHSEP010000008">
    <property type="protein sequence ID" value="MFC4599061.1"/>
    <property type="molecule type" value="Genomic_DNA"/>
</dbReference>
<dbReference type="PROSITE" id="PS51671">
    <property type="entry name" value="ACT"/>
    <property type="match status" value="1"/>
</dbReference>
<dbReference type="Proteomes" id="UP001596028">
    <property type="component" value="Unassembled WGS sequence"/>
</dbReference>
<dbReference type="SUPFAM" id="SSF51735">
    <property type="entry name" value="NAD(P)-binding Rossmann-fold domains"/>
    <property type="match status" value="1"/>
</dbReference>
<dbReference type="InterPro" id="IPR002912">
    <property type="entry name" value="ACT_dom"/>
</dbReference>
<dbReference type="InterPro" id="IPR050812">
    <property type="entry name" value="Preph/Arog_dehydrog"/>
</dbReference>
<evidence type="ECO:0000256" key="7">
    <source>
        <dbReference type="ARBA" id="ARBA00023027"/>
    </source>
</evidence>
<evidence type="ECO:0000256" key="9">
    <source>
        <dbReference type="ARBA" id="ARBA00049260"/>
    </source>
</evidence>
<accession>A0ABV9FB86</accession>
<dbReference type="InterPro" id="IPR003099">
    <property type="entry name" value="Prephen_DH"/>
</dbReference>
<dbReference type="NCBIfam" id="NF005107">
    <property type="entry name" value="PRK06545.1-5"/>
    <property type="match status" value="1"/>
</dbReference>
<dbReference type="InterPro" id="IPR045865">
    <property type="entry name" value="ACT-like_dom_sf"/>
</dbReference>
<feature type="domain" description="Prephenate/arogenate dehydrogenase" evidence="10">
    <location>
        <begin position="20"/>
        <end position="308"/>
    </location>
</feature>
<sequence length="382" mass="41951">MSGEFSGFTDFIDFDEANPIRIAIFGVGLIGGSLALCFKGKPGVHVVGHSVNQTSTEKYVALGVVDSATTSLEEAATGADFIFLCVPVGRLERYVDELSRLPLKRGCIISDVGSTKASVVRHADKLSLKGAVFIGGHPMAGSERSGVEAASFYLLENAYYVLTPTADTPPEQVGKLERLLKHTRAHIVKTDAVQHDDIVGAISHLPHMIAVALVNQIAGYNESNELYMRLAAGGFRDITRIASSDPLIWRDILLSNRDVMLKLVRDWQSEMDRFSALLEREDGEGIAERFRAAGEFRGRLPERRKGMITSLFECYVDNVPDHPGIIGKIATELGQAKINLSNLQIIESREDVPGILRLSFKQAEDLDRATALLRSLQYEVHM</sequence>
<name>A0ABV9FB86_9BACL</name>
<evidence type="ECO:0000259" key="10">
    <source>
        <dbReference type="PROSITE" id="PS51176"/>
    </source>
</evidence>
<comment type="similarity">
    <text evidence="2">Belongs to the prephenate/arogenate dehydrogenase family.</text>
</comment>
<dbReference type="PANTHER" id="PTHR21363">
    <property type="entry name" value="PREPHENATE DEHYDROGENASE"/>
    <property type="match status" value="1"/>
</dbReference>
<dbReference type="InterPro" id="IPR046825">
    <property type="entry name" value="PDH_C"/>
</dbReference>
<dbReference type="EC" id="1.3.1.12" evidence="3"/>
<dbReference type="SUPFAM" id="SSF48179">
    <property type="entry name" value="6-phosphogluconate dehydrogenase C-terminal domain-like"/>
    <property type="match status" value="1"/>
</dbReference>
<evidence type="ECO:0000256" key="8">
    <source>
        <dbReference type="ARBA" id="ARBA00023141"/>
    </source>
</evidence>
<keyword evidence="8" id="KW-0057">Aromatic amino acid biosynthesis</keyword>